<protein>
    <recommendedName>
        <fullName evidence="4">FLZ-type domain-containing protein</fullName>
    </recommendedName>
</protein>
<evidence type="ECO:0000313" key="5">
    <source>
        <dbReference type="EMBL" id="WOK94993.1"/>
    </source>
</evidence>
<feature type="domain" description="FLZ-type" evidence="4">
    <location>
        <begin position="154"/>
        <end position="197"/>
    </location>
</feature>
<keyword evidence="2" id="KW-0479">Metal-binding</keyword>
<evidence type="ECO:0000313" key="6">
    <source>
        <dbReference type="Proteomes" id="UP001327560"/>
    </source>
</evidence>
<dbReference type="AlphaFoldDB" id="A0AAQ3JT04"/>
<proteinExistence type="inferred from homology"/>
<dbReference type="InterPro" id="IPR007650">
    <property type="entry name" value="Zf-FLZ_dom"/>
</dbReference>
<dbReference type="EMBL" id="CP136890">
    <property type="protein sequence ID" value="WOK94993.1"/>
    <property type="molecule type" value="Genomic_DNA"/>
</dbReference>
<dbReference type="GO" id="GO:0046872">
    <property type="term" value="F:metal ion binding"/>
    <property type="evidence" value="ECO:0007669"/>
    <property type="project" value="UniProtKB-KW"/>
</dbReference>
<evidence type="ECO:0000256" key="3">
    <source>
        <dbReference type="PROSITE-ProRule" id="PRU01131"/>
    </source>
</evidence>
<comment type="similarity">
    <text evidence="1">Belongs to the FLZ family.</text>
</comment>
<dbReference type="PANTHER" id="PTHR47208">
    <property type="entry name" value="OS02G0174800 PROTEIN"/>
    <property type="match status" value="1"/>
</dbReference>
<evidence type="ECO:0000256" key="2">
    <source>
        <dbReference type="ARBA" id="ARBA00022723"/>
    </source>
</evidence>
<dbReference type="Proteomes" id="UP001327560">
    <property type="component" value="Chromosome 1"/>
</dbReference>
<evidence type="ECO:0000259" key="4">
    <source>
        <dbReference type="PROSITE" id="PS51795"/>
    </source>
</evidence>
<keyword evidence="6" id="KW-1185">Reference proteome</keyword>
<name>A0AAQ3JT04_9LILI</name>
<dbReference type="Pfam" id="PF04570">
    <property type="entry name" value="zf-FLZ"/>
    <property type="match status" value="1"/>
</dbReference>
<gene>
    <name evidence="5" type="ORF">Cni_G03698</name>
</gene>
<reference evidence="5 6" key="1">
    <citation type="submission" date="2023-10" db="EMBL/GenBank/DDBJ databases">
        <title>Chromosome-scale genome assembly provides insights into flower coloration mechanisms of Canna indica.</title>
        <authorList>
            <person name="Li C."/>
        </authorList>
    </citation>
    <scope>NUCLEOTIDE SEQUENCE [LARGE SCALE GENOMIC DNA]</scope>
    <source>
        <tissue evidence="5">Flower</tissue>
    </source>
</reference>
<dbReference type="InterPro" id="IPR044604">
    <property type="entry name" value="FLZ12/13/14"/>
</dbReference>
<evidence type="ECO:0000256" key="1">
    <source>
        <dbReference type="ARBA" id="ARBA00009374"/>
    </source>
</evidence>
<organism evidence="5 6">
    <name type="scientific">Canna indica</name>
    <name type="common">Indian-shot</name>
    <dbReference type="NCBI Taxonomy" id="4628"/>
    <lineage>
        <taxon>Eukaryota</taxon>
        <taxon>Viridiplantae</taxon>
        <taxon>Streptophyta</taxon>
        <taxon>Embryophyta</taxon>
        <taxon>Tracheophyta</taxon>
        <taxon>Spermatophyta</taxon>
        <taxon>Magnoliopsida</taxon>
        <taxon>Liliopsida</taxon>
        <taxon>Zingiberales</taxon>
        <taxon>Cannaceae</taxon>
        <taxon>Canna</taxon>
    </lineage>
</organism>
<dbReference type="PROSITE" id="PS51795">
    <property type="entry name" value="ZF_FLZ"/>
    <property type="match status" value="1"/>
</dbReference>
<dbReference type="PANTHER" id="PTHR47208:SF1">
    <property type="entry name" value="OS02G0174800 PROTEIN"/>
    <property type="match status" value="1"/>
</dbReference>
<feature type="zinc finger region" description="FLZ-type" evidence="3">
    <location>
        <begin position="154"/>
        <end position="197"/>
    </location>
</feature>
<sequence length="224" mass="24120">MPCSANQQRSSFAKLALFFGFGDSSAAVTFPIAARSSHSFAADGSAIGLGIVAEMGAGVTDAAGHPVVVGFARTGAAAKAEKRRVPPVEEMELSESYTCVIAYHRGHPVKRGIYYGDGDDGIVIELRGKEVVLFELSTPPPPLEVVVPPFQVGEVLRRCFRCKKELDGLDIYMFRGEKAFCSPECRCQHIVLNEQNENGVKENHQHPLTPSPAPPLLAAEIVRG</sequence>
<accession>A0AAQ3JT04</accession>